<dbReference type="RefSeq" id="WP_067943455.1">
    <property type="nucleotide sequence ID" value="NZ_CP014228.1"/>
</dbReference>
<keyword evidence="2 6" id="KW-0805">Transcription regulation</keyword>
<dbReference type="HAMAP" id="MF_00081">
    <property type="entry name" value="HrcA"/>
    <property type="match status" value="1"/>
</dbReference>
<dbReference type="InterPro" id="IPR036388">
    <property type="entry name" value="WH-like_DNA-bd_sf"/>
</dbReference>
<dbReference type="EMBL" id="CP014228">
    <property type="protein sequence ID" value="AMD88134.1"/>
    <property type="molecule type" value="Genomic_DNA"/>
</dbReference>
<dbReference type="InterPro" id="IPR023120">
    <property type="entry name" value="WHTH_transcript_rep_HrcA_IDD"/>
</dbReference>
<dbReference type="Gene3D" id="3.30.450.40">
    <property type="match status" value="1"/>
</dbReference>
<dbReference type="AlphaFoldDB" id="A0A0X8JFX8"/>
<evidence type="ECO:0000259" key="7">
    <source>
        <dbReference type="Pfam" id="PF01628"/>
    </source>
</evidence>
<dbReference type="NCBIfam" id="TIGR00331">
    <property type="entry name" value="hrcA"/>
    <property type="match status" value="1"/>
</dbReference>
<evidence type="ECO:0000256" key="3">
    <source>
        <dbReference type="ARBA" id="ARBA00023016"/>
    </source>
</evidence>
<evidence type="ECO:0000256" key="6">
    <source>
        <dbReference type="HAMAP-Rule" id="MF_00081"/>
    </source>
</evidence>
<reference evidence="10" key="1">
    <citation type="submission" date="2016-02" db="EMBL/GenBank/DDBJ databases">
        <authorList>
            <person name="Holder M.E."/>
            <person name="Ajami N.J."/>
            <person name="Petrosino J.F."/>
        </authorList>
    </citation>
    <scope>NUCLEOTIDE SEQUENCE [LARGE SCALE GENOMIC DNA]</scope>
    <source>
        <strain evidence="10">CCUG 36733</strain>
    </source>
</reference>
<dbReference type="PIRSF" id="PIRSF005485">
    <property type="entry name" value="HrcA"/>
    <property type="match status" value="1"/>
</dbReference>
<keyword evidence="1 6" id="KW-0678">Repressor</keyword>
<dbReference type="Gene3D" id="1.10.10.10">
    <property type="entry name" value="Winged helix-like DNA-binding domain superfamily/Winged helix DNA-binding domain"/>
    <property type="match status" value="1"/>
</dbReference>
<dbReference type="Pfam" id="PF01628">
    <property type="entry name" value="HrcA"/>
    <property type="match status" value="1"/>
</dbReference>
<evidence type="ECO:0000313" key="9">
    <source>
        <dbReference type="EMBL" id="AMD88134.1"/>
    </source>
</evidence>
<keyword evidence="3 6" id="KW-0346">Stress response</keyword>
<dbReference type="InterPro" id="IPR036390">
    <property type="entry name" value="WH_DNA-bd_sf"/>
</dbReference>
<dbReference type="GO" id="GO:0045892">
    <property type="term" value="P:negative regulation of DNA-templated transcription"/>
    <property type="evidence" value="ECO:0007669"/>
    <property type="project" value="UniProtKB-UniRule"/>
</dbReference>
<accession>A0A0X8JFX8</accession>
<sequence length="377" mass="40018">MADDRRLKVLSAIVADYVRTREPVGSRALVERYRLGVSPATIRNDMAALEDEGYLHQPHTSAGRVPTQKGYRLFVDQVARVKPLSAPERAAITALLTGEADLEQVVARTVRVLAQLTGQLAVVEYPSLRLTALRHLELVALSPTRVLLVIITDTGRVEQRTVSLGAEPEVRDGRGARAVSPEDVVDPLVLETLRARLNTALVGRRADDVAPALAALAEQAPAEERVLLAAVTSALVDALRPDAEERLVVAGTANLARSTLDFSSIGPLLDAVEEQVVLLRLFTDPDVAASSVPGRLTRSGAGGMRVSIGSENHEDALAEASVISASYGTGPDDAVAHLGVIGPTRMDYPATMAAVRAVARYLSRFLAGGEDPGDDGD</sequence>
<feature type="domain" description="Heat-inducible transcription repressor HrcA C-terminal" evidence="7">
    <location>
        <begin position="103"/>
        <end position="352"/>
    </location>
</feature>
<dbReference type="SUPFAM" id="SSF46785">
    <property type="entry name" value="Winged helix' DNA-binding domain"/>
    <property type="match status" value="1"/>
</dbReference>
<comment type="function">
    <text evidence="5 6">Negative regulator of class I heat shock genes (grpE-dnaK-dnaJ and groELS operons). Prevents heat-shock induction of these operons.</text>
</comment>
<gene>
    <name evidence="6" type="primary">hrcA</name>
    <name evidence="9" type="ORF">AXF14_11800</name>
</gene>
<dbReference type="InterPro" id="IPR021153">
    <property type="entry name" value="HrcA_C"/>
</dbReference>
<evidence type="ECO:0000313" key="10">
    <source>
        <dbReference type="Proteomes" id="UP000065220"/>
    </source>
</evidence>
<dbReference type="InterPro" id="IPR029016">
    <property type="entry name" value="GAF-like_dom_sf"/>
</dbReference>
<organism evidence="9 10">
    <name type="scientific">Actinomyces radicidentis</name>
    <dbReference type="NCBI Taxonomy" id="111015"/>
    <lineage>
        <taxon>Bacteria</taxon>
        <taxon>Bacillati</taxon>
        <taxon>Actinomycetota</taxon>
        <taxon>Actinomycetes</taxon>
        <taxon>Actinomycetales</taxon>
        <taxon>Actinomycetaceae</taxon>
        <taxon>Actinomyces</taxon>
    </lineage>
</organism>
<dbReference type="InterPro" id="IPR002571">
    <property type="entry name" value="HrcA"/>
</dbReference>
<dbReference type="Pfam" id="PF08220">
    <property type="entry name" value="HTH_DeoR"/>
    <property type="match status" value="1"/>
</dbReference>
<dbReference type="GO" id="GO:0003700">
    <property type="term" value="F:DNA-binding transcription factor activity"/>
    <property type="evidence" value="ECO:0007669"/>
    <property type="project" value="InterPro"/>
</dbReference>
<evidence type="ECO:0000256" key="1">
    <source>
        <dbReference type="ARBA" id="ARBA00022491"/>
    </source>
</evidence>
<keyword evidence="10" id="KW-1185">Reference proteome</keyword>
<keyword evidence="4 6" id="KW-0804">Transcription</keyword>
<dbReference type="InterPro" id="IPR001034">
    <property type="entry name" value="DeoR_HTH"/>
</dbReference>
<dbReference type="FunFam" id="1.10.10.10:FF:000049">
    <property type="entry name" value="Heat-inducible transcription repressor HrcA"/>
    <property type="match status" value="1"/>
</dbReference>
<comment type="similarity">
    <text evidence="6">Belongs to the HrcA family.</text>
</comment>
<dbReference type="STRING" id="111015.AXF14_11800"/>
<dbReference type="PANTHER" id="PTHR34824">
    <property type="entry name" value="HEAT-INDUCIBLE TRANSCRIPTION REPRESSOR HRCA"/>
    <property type="match status" value="1"/>
</dbReference>
<evidence type="ECO:0000259" key="8">
    <source>
        <dbReference type="Pfam" id="PF08220"/>
    </source>
</evidence>
<dbReference type="OrthoDB" id="9783139at2"/>
<dbReference type="PANTHER" id="PTHR34824:SF1">
    <property type="entry name" value="HEAT-INDUCIBLE TRANSCRIPTION REPRESSOR HRCA"/>
    <property type="match status" value="1"/>
</dbReference>
<evidence type="ECO:0000256" key="2">
    <source>
        <dbReference type="ARBA" id="ARBA00023015"/>
    </source>
</evidence>
<dbReference type="SUPFAM" id="SSF55781">
    <property type="entry name" value="GAF domain-like"/>
    <property type="match status" value="1"/>
</dbReference>
<proteinExistence type="inferred from homology"/>
<feature type="domain" description="HTH deoR-type" evidence="8">
    <location>
        <begin position="19"/>
        <end position="62"/>
    </location>
</feature>
<dbReference type="Proteomes" id="UP000065220">
    <property type="component" value="Chromosome"/>
</dbReference>
<evidence type="ECO:0000256" key="4">
    <source>
        <dbReference type="ARBA" id="ARBA00023163"/>
    </source>
</evidence>
<name>A0A0X8JFX8_ACTRD</name>
<evidence type="ECO:0000256" key="5">
    <source>
        <dbReference type="ARBA" id="ARBA00055319"/>
    </source>
</evidence>
<dbReference type="Gene3D" id="3.30.390.60">
    <property type="entry name" value="Heat-inducible transcription repressor hrca homolog, domain 3"/>
    <property type="match status" value="1"/>
</dbReference>
<dbReference type="KEGG" id="ard:AXF14_11800"/>
<dbReference type="GO" id="GO:0003677">
    <property type="term" value="F:DNA binding"/>
    <property type="evidence" value="ECO:0007669"/>
    <property type="project" value="InterPro"/>
</dbReference>
<protein>
    <recommendedName>
        <fullName evidence="6">Heat-inducible transcription repressor HrcA</fullName>
    </recommendedName>
</protein>